<dbReference type="InterPro" id="IPR036291">
    <property type="entry name" value="NAD(P)-bd_dom_sf"/>
</dbReference>
<dbReference type="PANTHER" id="PTHR13812:SF19">
    <property type="entry name" value="KETIMINE REDUCTASE MU-CRYSTALLIN"/>
    <property type="match status" value="1"/>
</dbReference>
<sequence length="301" mass="31250">MPPRLFDDDDVRRLLDAPTAVSAVRTALLAHDAGELAAPARVHAALGGGSLVFTAGRLRERGLFGFRSYDTFAGAQQLVALWDVRSGDVVALVHGHELGPRRTGATGAVAADVAANPGPVRLGMVGAGVQAWAQLWALAAVRPVTDVVVTARRRERAVALAERARRELGLPAVAVVPAEEAVRDRDVVVVATNSAAPVLDASWISPGTHVTTLGPKTVSRHEVPATLVDVADCVFTDSAAQSCDLGEEHLFARRRVTELGAVVAGSATARTDRRAITVFSSVGLAGTEVAVAAALYDAAGD</sequence>
<evidence type="ECO:0000313" key="1">
    <source>
        <dbReference type="EMBL" id="MCM2580090.1"/>
    </source>
</evidence>
<accession>A0ABT0XC38</accession>
<keyword evidence="2" id="KW-1185">Reference proteome</keyword>
<dbReference type="PANTHER" id="PTHR13812">
    <property type="entry name" value="KETIMINE REDUCTASE MU-CRYSTALLIN"/>
    <property type="match status" value="1"/>
</dbReference>
<protein>
    <submittedName>
        <fullName evidence="1">NAD(P)-binding domain-containing protein</fullName>
    </submittedName>
</protein>
<organism evidence="1 2">
    <name type="scientific">Streptomyces meridianus</name>
    <dbReference type="NCBI Taxonomy" id="2938945"/>
    <lineage>
        <taxon>Bacteria</taxon>
        <taxon>Bacillati</taxon>
        <taxon>Actinomycetota</taxon>
        <taxon>Actinomycetes</taxon>
        <taxon>Kitasatosporales</taxon>
        <taxon>Streptomycetaceae</taxon>
        <taxon>Streptomyces</taxon>
    </lineage>
</organism>
<proteinExistence type="predicted"/>
<gene>
    <name evidence="1" type="ORF">M1E25_22535</name>
</gene>
<dbReference type="PIRSF" id="PIRSF001439">
    <property type="entry name" value="CryM"/>
    <property type="match status" value="1"/>
</dbReference>
<reference evidence="1" key="1">
    <citation type="journal article" date="2023" name="Int. J. Syst. Evol. Microbiol.">
        <title>Streptomyces meridianus sp. nov. isolated from brackish water of the Tagus estuary in Alcochete, Portugal.</title>
        <authorList>
            <person name="Santos J.D.N."/>
            <person name="Klimek D."/>
            <person name="Calusinska M."/>
            <person name="Lobo Da Cunha A."/>
            <person name="Catita J."/>
            <person name="Goncalves H."/>
            <person name="Gonzalez I."/>
            <person name="Reyes F."/>
            <person name="Lage O.M."/>
        </authorList>
    </citation>
    <scope>NUCLEOTIDE SEQUENCE</scope>
    <source>
        <strain evidence="1">MTZ3.1</strain>
    </source>
</reference>
<dbReference type="RefSeq" id="WP_251418600.1">
    <property type="nucleotide sequence ID" value="NZ_JAMQGM010000051.1"/>
</dbReference>
<dbReference type="SUPFAM" id="SSF51735">
    <property type="entry name" value="NAD(P)-binding Rossmann-fold domains"/>
    <property type="match status" value="1"/>
</dbReference>
<name>A0ABT0XC38_9ACTN</name>
<dbReference type="InterPro" id="IPR023401">
    <property type="entry name" value="ODC_N"/>
</dbReference>
<dbReference type="Gene3D" id="3.40.50.720">
    <property type="entry name" value="NAD(P)-binding Rossmann-like Domain"/>
    <property type="match status" value="1"/>
</dbReference>
<dbReference type="Pfam" id="PF02423">
    <property type="entry name" value="OCD_Mu_crystall"/>
    <property type="match status" value="1"/>
</dbReference>
<dbReference type="EMBL" id="JAMQGM010000051">
    <property type="protein sequence ID" value="MCM2580090.1"/>
    <property type="molecule type" value="Genomic_DNA"/>
</dbReference>
<dbReference type="InterPro" id="IPR003462">
    <property type="entry name" value="ODC_Mu_crystall"/>
</dbReference>
<evidence type="ECO:0000313" key="2">
    <source>
        <dbReference type="Proteomes" id="UP001167160"/>
    </source>
</evidence>
<dbReference type="Proteomes" id="UP001167160">
    <property type="component" value="Unassembled WGS sequence"/>
</dbReference>
<dbReference type="Gene3D" id="3.30.1780.10">
    <property type="entry name" value="ornithine cyclodeaminase, domain 1"/>
    <property type="match status" value="1"/>
</dbReference>
<comment type="caution">
    <text evidence="1">The sequence shown here is derived from an EMBL/GenBank/DDBJ whole genome shotgun (WGS) entry which is preliminary data.</text>
</comment>